<dbReference type="EMBL" id="CP104970">
    <property type="protein sequence ID" value="UXN57638.1"/>
    <property type="molecule type" value="Genomic_DNA"/>
</dbReference>
<reference evidence="1" key="1">
    <citation type="submission" date="2022-09" db="EMBL/GenBank/DDBJ databases">
        <title>Interaction between co-microsymbionts with complementary sets of symbiotic genes in legume-rhizobium systems.</title>
        <authorList>
            <person name="Safronova V."/>
            <person name="Sazanova A."/>
            <person name="Afonin A."/>
            <person name="Chirak E."/>
        </authorList>
    </citation>
    <scope>NUCLEOTIDE SEQUENCE</scope>
    <source>
        <strain evidence="1">A18/3m</strain>
    </source>
</reference>
<sequence length="277" mass="29855">MNKRTLMVALAASLAASLVSSSASAGAVLDKMLATKTLTVAVGTDWGKMSFLNDKHELDGYDVDVAKGVAQSLSLKIKFVTPGFDVIAAGNWQGRWDMAMGQMTPTQARAEKLAFPAVYFYERAVAVIHKDSKATKLSDINDKVVGVAAGNTQEQYANHRLTGDWLNAPRIEYSFKPSEIKTYASSNIGFDDLRLGDGVRLTAFLTDGTIADNAIQGGYPLRLLGDQLYSAPGAISILRGDKELADKIAAAIESMRKSGTLSTLSVKWYGKDYSVEK</sequence>
<evidence type="ECO:0000313" key="1">
    <source>
        <dbReference type="EMBL" id="UXN57638.1"/>
    </source>
</evidence>
<name>A0ACD4CVL0_9HYPH</name>
<gene>
    <name evidence="1" type="ORF">N8E88_02135</name>
</gene>
<evidence type="ECO:0000313" key="2">
    <source>
        <dbReference type="Proteomes" id="UP001061991"/>
    </source>
</evidence>
<accession>A0ACD4CVL0</accession>
<keyword evidence="2" id="KW-1185">Reference proteome</keyword>
<geneLocation type="plasmid" evidence="1 2">
    <name>p_unnamed3</name>
</geneLocation>
<organism evidence="1 2">
    <name type="scientific">Phyllobacterium zundukense</name>
    <dbReference type="NCBI Taxonomy" id="1867719"/>
    <lineage>
        <taxon>Bacteria</taxon>
        <taxon>Pseudomonadati</taxon>
        <taxon>Pseudomonadota</taxon>
        <taxon>Alphaproteobacteria</taxon>
        <taxon>Hyphomicrobiales</taxon>
        <taxon>Phyllobacteriaceae</taxon>
        <taxon>Phyllobacterium</taxon>
    </lineage>
</organism>
<protein>
    <submittedName>
        <fullName evidence="1">Transporter substrate-binding domain-containing protein</fullName>
    </submittedName>
</protein>
<proteinExistence type="predicted"/>
<dbReference type="Proteomes" id="UP001061991">
    <property type="component" value="Plasmid p_unnamed3"/>
</dbReference>
<keyword evidence="1" id="KW-0614">Plasmid</keyword>